<dbReference type="FunFam" id="3.40.50.300:FF:001797">
    <property type="entry name" value="ABC transporter, putative"/>
    <property type="match status" value="1"/>
</dbReference>
<comment type="similarity">
    <text evidence="2">Belongs to the ABC transporter superfamily. ABCB family. Multidrug resistance exporter (TC 3.A.1.201) subfamily.</text>
</comment>
<dbReference type="PROSITE" id="PS00211">
    <property type="entry name" value="ABC_TRANSPORTER_1"/>
    <property type="match status" value="2"/>
</dbReference>
<dbReference type="InterPro" id="IPR039421">
    <property type="entry name" value="Type_1_exporter"/>
</dbReference>
<evidence type="ECO:0000256" key="2">
    <source>
        <dbReference type="ARBA" id="ARBA00007577"/>
    </source>
</evidence>
<dbReference type="SUPFAM" id="SSF90123">
    <property type="entry name" value="ABC transporter transmembrane region"/>
    <property type="match status" value="2"/>
</dbReference>
<dbReference type="EMBL" id="WIXE01001938">
    <property type="protein sequence ID" value="KAK5985268.1"/>
    <property type="molecule type" value="Genomic_DNA"/>
</dbReference>
<dbReference type="InterPro" id="IPR027417">
    <property type="entry name" value="P-loop_NTPase"/>
</dbReference>
<dbReference type="GO" id="GO:0005524">
    <property type="term" value="F:ATP binding"/>
    <property type="evidence" value="ECO:0007669"/>
    <property type="project" value="UniProtKB-KW"/>
</dbReference>
<dbReference type="Gene3D" id="3.40.50.300">
    <property type="entry name" value="P-loop containing nucleotide triphosphate hydrolases"/>
    <property type="match status" value="2"/>
</dbReference>
<keyword evidence="6 9" id="KW-1133">Transmembrane helix</keyword>
<feature type="domain" description="ABC transporter" evidence="10">
    <location>
        <begin position="688"/>
        <end position="995"/>
    </location>
</feature>
<feature type="compositionally biased region" description="Polar residues" evidence="8">
    <location>
        <begin position="610"/>
        <end position="619"/>
    </location>
</feature>
<dbReference type="Proteomes" id="UP001331761">
    <property type="component" value="Unassembled WGS sequence"/>
</dbReference>
<feature type="domain" description="ABC transmembrane type-1" evidence="11">
    <location>
        <begin position="731"/>
        <end position="817"/>
    </location>
</feature>
<dbReference type="CDD" id="cd18577">
    <property type="entry name" value="ABC_6TM_Pgp_ABCB1_D1_like"/>
    <property type="match status" value="1"/>
</dbReference>
<sequence length="1002" mass="110335">MSQGLNEKKADAKKLPPRSFITAIFDILLCRGDIEPVHKNEFEPVAVKELFRFATTRDKWCLMIGAVCAVVGGAIQPFVLVLGGFILTVYLDPGEKVANEEFWNDVMYLIIWIGITGICALIISFIQSFLLYHGSLNVMNSLRRQYLAAVLRQDATWLDQNASGVITSQLNDNIARIQDGMGDKMGLLIRGFSMFFSSIVTCSIINWQTTFISITAGPIAAMTMALLGKVNSASLGSAMKLHTEAASIVEESVMNVKTVQSCNGEEHMVKKYRAALSRALPYSIYVVIGAALWFGCYGFFHHFVNERGDVVLCVSTTSMTAYFLGMLGPHMMALFKARVAAAVIYDTIDRAPSTNRRREGYKKEIVAGHVVFKDVYFSYSTRNQSVLNGLSWEAPGGETIALVGASGSGKSTSVSLLSRLYEVNDGKIALDGVPLSDYDVEELRKRIGIVQQEPYLFHGTVKENISLGRDGIDDEKIRQAAEIANVTEFVNRLEKGFDTCLGAGGVILSGGQKQRIAIARAIAANPRILFLDEATSALDANSEKIVQMALNKAAKGRTTVVIAHRLSTIRDVKKIYVIEKGKVVETGSHDELMEKGGVYARLATAQQFQNTRNNGSSEQLGGDSRDLPAPRRPRVGSLHSALFPVSDSLPSSSFNEKTSGGLCLLYRNMKGSYLLATGCLIVAAVRALELPGLGLAYLFAFKSLQMDEITYRTNALYALLASCACGAVIWLAQCTSSAIEIIEQARSIKLAVVEKYFLRKYIEHQQMSTRIDFWIGFIEALNFAATQSFVFFSDMSCYLLVTWLIYQGVYTTETVYMHHQVREKKNCRNMLAINDRKEMTVVKFTLKKGTILENVLLGADTCSKDDAIEACRLANASKFIESLPERYNTNVGEKGRLLSGGQKQRIAIARALVRKPRILLLDEATSALDAQSEQVVQQALDEAKLGRTAIIVAHRISSVQTCDRILYIDHGMVAESGTHSELMELNGKYAELVRAQDLNACS</sequence>
<dbReference type="PROSITE" id="PS50929">
    <property type="entry name" value="ABC_TM1F"/>
    <property type="match status" value="2"/>
</dbReference>
<keyword evidence="3 9" id="KW-0812">Transmembrane</keyword>
<dbReference type="Gene3D" id="1.20.1560.10">
    <property type="entry name" value="ABC transporter type 1, transmembrane domain"/>
    <property type="match status" value="2"/>
</dbReference>
<feature type="transmembrane region" description="Helical" evidence="9">
    <location>
        <begin position="187"/>
        <end position="206"/>
    </location>
</feature>
<evidence type="ECO:0000256" key="9">
    <source>
        <dbReference type="SAM" id="Phobius"/>
    </source>
</evidence>
<evidence type="ECO:0000256" key="1">
    <source>
        <dbReference type="ARBA" id="ARBA00004141"/>
    </source>
</evidence>
<dbReference type="GO" id="GO:0005743">
    <property type="term" value="C:mitochondrial inner membrane"/>
    <property type="evidence" value="ECO:0007669"/>
    <property type="project" value="TreeGrafter"/>
</dbReference>
<feature type="domain" description="ABC transporter" evidence="10">
    <location>
        <begin position="370"/>
        <end position="605"/>
    </location>
</feature>
<keyword evidence="4" id="KW-0547">Nucleotide-binding</keyword>
<dbReference type="SUPFAM" id="SSF52540">
    <property type="entry name" value="P-loop containing nucleoside triphosphate hydrolases"/>
    <property type="match status" value="2"/>
</dbReference>
<dbReference type="Pfam" id="PF00005">
    <property type="entry name" value="ABC_tran"/>
    <property type="match status" value="2"/>
</dbReference>
<dbReference type="GO" id="GO:0090374">
    <property type="term" value="P:oligopeptide export from mitochondrion"/>
    <property type="evidence" value="ECO:0007669"/>
    <property type="project" value="TreeGrafter"/>
</dbReference>
<dbReference type="PANTHER" id="PTHR43394">
    <property type="entry name" value="ATP-DEPENDENT PERMEASE MDL1, MITOCHONDRIAL"/>
    <property type="match status" value="1"/>
</dbReference>
<dbReference type="Pfam" id="PF00664">
    <property type="entry name" value="ABC_membrane"/>
    <property type="match status" value="1"/>
</dbReference>
<feature type="transmembrane region" description="Helical" evidence="9">
    <location>
        <begin position="60"/>
        <end position="86"/>
    </location>
</feature>
<evidence type="ECO:0000259" key="11">
    <source>
        <dbReference type="PROSITE" id="PS50929"/>
    </source>
</evidence>
<comment type="subcellular location">
    <subcellularLocation>
        <location evidence="1">Membrane</location>
        <topology evidence="1">Multi-pass membrane protein</topology>
    </subcellularLocation>
</comment>
<dbReference type="AlphaFoldDB" id="A0AAN8GEN5"/>
<dbReference type="InterPro" id="IPR036640">
    <property type="entry name" value="ABC1_TM_sf"/>
</dbReference>
<evidence type="ECO:0000256" key="6">
    <source>
        <dbReference type="ARBA" id="ARBA00022989"/>
    </source>
</evidence>
<evidence type="ECO:0000256" key="5">
    <source>
        <dbReference type="ARBA" id="ARBA00022840"/>
    </source>
</evidence>
<comment type="caution">
    <text evidence="12">The sequence shown here is derived from an EMBL/GenBank/DDBJ whole genome shotgun (WGS) entry which is preliminary data.</text>
</comment>
<dbReference type="SMART" id="SM00382">
    <property type="entry name" value="AAA"/>
    <property type="match status" value="2"/>
</dbReference>
<accession>A0AAN8GEN5</accession>
<evidence type="ECO:0000256" key="4">
    <source>
        <dbReference type="ARBA" id="ARBA00022741"/>
    </source>
</evidence>
<keyword evidence="7 9" id="KW-0472">Membrane</keyword>
<dbReference type="InterPro" id="IPR003593">
    <property type="entry name" value="AAA+_ATPase"/>
</dbReference>
<feature type="region of interest" description="Disordered" evidence="8">
    <location>
        <begin position="610"/>
        <end position="631"/>
    </location>
</feature>
<reference evidence="12 13" key="1">
    <citation type="submission" date="2019-10" db="EMBL/GenBank/DDBJ databases">
        <title>Assembly and Annotation for the nematode Trichostrongylus colubriformis.</title>
        <authorList>
            <person name="Martin J."/>
        </authorList>
    </citation>
    <scope>NUCLEOTIDE SEQUENCE [LARGE SCALE GENOMIC DNA]</scope>
    <source>
        <strain evidence="12">G859</strain>
        <tissue evidence="12">Whole worm</tissue>
    </source>
</reference>
<feature type="transmembrane region" description="Helical" evidence="9">
    <location>
        <begin position="320"/>
        <end position="348"/>
    </location>
</feature>
<evidence type="ECO:0000256" key="8">
    <source>
        <dbReference type="SAM" id="MobiDB-lite"/>
    </source>
</evidence>
<dbReference type="PANTHER" id="PTHR43394:SF27">
    <property type="entry name" value="ATP-DEPENDENT TRANSLOCASE ABCB1-LIKE"/>
    <property type="match status" value="1"/>
</dbReference>
<feature type="transmembrane region" description="Helical" evidence="9">
    <location>
        <begin position="279"/>
        <end position="300"/>
    </location>
</feature>
<keyword evidence="5" id="KW-0067">ATP-binding</keyword>
<dbReference type="GO" id="GO:0016887">
    <property type="term" value="F:ATP hydrolysis activity"/>
    <property type="evidence" value="ECO:0007669"/>
    <property type="project" value="InterPro"/>
</dbReference>
<proteinExistence type="inferred from homology"/>
<gene>
    <name evidence="12" type="ORF">GCK32_002530</name>
</gene>
<dbReference type="PROSITE" id="PS50893">
    <property type="entry name" value="ABC_TRANSPORTER_2"/>
    <property type="match status" value="2"/>
</dbReference>
<dbReference type="InterPro" id="IPR011527">
    <property type="entry name" value="ABC1_TM_dom"/>
</dbReference>
<name>A0AAN8GEN5_TRICO</name>
<dbReference type="InterPro" id="IPR017871">
    <property type="entry name" value="ABC_transporter-like_CS"/>
</dbReference>
<evidence type="ECO:0000256" key="7">
    <source>
        <dbReference type="ARBA" id="ARBA00023136"/>
    </source>
</evidence>
<dbReference type="GO" id="GO:0015421">
    <property type="term" value="F:ABC-type oligopeptide transporter activity"/>
    <property type="evidence" value="ECO:0007669"/>
    <property type="project" value="TreeGrafter"/>
</dbReference>
<dbReference type="InterPro" id="IPR003439">
    <property type="entry name" value="ABC_transporter-like_ATP-bd"/>
</dbReference>
<protein>
    <submittedName>
        <fullName evidence="12">Uncharacterized protein</fullName>
    </submittedName>
</protein>
<feature type="domain" description="ABC transmembrane type-1" evidence="11">
    <location>
        <begin position="64"/>
        <end position="300"/>
    </location>
</feature>
<evidence type="ECO:0000313" key="12">
    <source>
        <dbReference type="EMBL" id="KAK5985268.1"/>
    </source>
</evidence>
<evidence type="ECO:0000256" key="3">
    <source>
        <dbReference type="ARBA" id="ARBA00022692"/>
    </source>
</evidence>
<keyword evidence="13" id="KW-1185">Reference proteome</keyword>
<evidence type="ECO:0000259" key="10">
    <source>
        <dbReference type="PROSITE" id="PS50893"/>
    </source>
</evidence>
<evidence type="ECO:0000313" key="13">
    <source>
        <dbReference type="Proteomes" id="UP001331761"/>
    </source>
</evidence>
<organism evidence="12 13">
    <name type="scientific">Trichostrongylus colubriformis</name>
    <name type="common">Black scour worm</name>
    <dbReference type="NCBI Taxonomy" id="6319"/>
    <lineage>
        <taxon>Eukaryota</taxon>
        <taxon>Metazoa</taxon>
        <taxon>Ecdysozoa</taxon>
        <taxon>Nematoda</taxon>
        <taxon>Chromadorea</taxon>
        <taxon>Rhabditida</taxon>
        <taxon>Rhabditina</taxon>
        <taxon>Rhabditomorpha</taxon>
        <taxon>Strongyloidea</taxon>
        <taxon>Trichostrongylidae</taxon>
        <taxon>Trichostrongylus</taxon>
    </lineage>
</organism>
<feature type="transmembrane region" description="Helical" evidence="9">
    <location>
        <begin position="106"/>
        <end position="132"/>
    </location>
</feature>